<sequence length="288" mass="33705">MKPSIPVYDICSISTGHKQEDLLAERMSHYLKKNYQRVHQQHGHSFFHMVFFTEGSGSQTIDFSRYAVTPHQIYFMVPGQVHSWHFNPDVDGYVIHFSEAFFRTFLLDHDYLDRFTFFSGNSKDQVMTVPAGSRKDVTALLEKILDETAQQEYDMVRVLLLQLFLTIEKCCGKDGTKIIPQQKQLVLRNFQQLINKHYRNIKLPKEYAELLYITPNHLNALCQDLLGKTAGELIRDRILLEAKRMLTNAGMTVTQIARELNFEDNSYFSRFFKKYEGITPDEFRKNLN</sequence>
<dbReference type="SUPFAM" id="SSF51215">
    <property type="entry name" value="Regulatory protein AraC"/>
    <property type="match status" value="1"/>
</dbReference>
<protein>
    <submittedName>
        <fullName evidence="5">Helix-turn-helix domain-containing protein</fullName>
    </submittedName>
</protein>
<dbReference type="InterPro" id="IPR018060">
    <property type="entry name" value="HTH_AraC"/>
</dbReference>
<dbReference type="AlphaFoldDB" id="A0A3N4PX47"/>
<feature type="domain" description="HTH araC/xylS-type" evidence="4">
    <location>
        <begin position="188"/>
        <end position="286"/>
    </location>
</feature>
<keyword evidence="6" id="KW-1185">Reference proteome</keyword>
<reference evidence="5 6" key="1">
    <citation type="submission" date="2018-11" db="EMBL/GenBank/DDBJ databases">
        <title>Chitinophaga lutea sp.nov., isolate from arsenic contaminated soil.</title>
        <authorList>
            <person name="Zong Y."/>
        </authorList>
    </citation>
    <scope>NUCLEOTIDE SEQUENCE [LARGE SCALE GENOMIC DNA]</scope>
    <source>
        <strain evidence="5 6">ZY74</strain>
    </source>
</reference>
<dbReference type="InterPro" id="IPR009057">
    <property type="entry name" value="Homeodomain-like_sf"/>
</dbReference>
<dbReference type="OrthoDB" id="2585681at2"/>
<dbReference type="PANTHER" id="PTHR43280:SF32">
    <property type="entry name" value="TRANSCRIPTIONAL REGULATORY PROTEIN"/>
    <property type="match status" value="1"/>
</dbReference>
<dbReference type="SMART" id="SM00342">
    <property type="entry name" value="HTH_ARAC"/>
    <property type="match status" value="1"/>
</dbReference>
<accession>A0A3N4PX47</accession>
<comment type="caution">
    <text evidence="5">The sequence shown here is derived from an EMBL/GenBank/DDBJ whole genome shotgun (WGS) entry which is preliminary data.</text>
</comment>
<dbReference type="Pfam" id="PF12833">
    <property type="entry name" value="HTH_18"/>
    <property type="match status" value="1"/>
</dbReference>
<evidence type="ECO:0000259" key="4">
    <source>
        <dbReference type="PROSITE" id="PS01124"/>
    </source>
</evidence>
<dbReference type="InterPro" id="IPR003313">
    <property type="entry name" value="AraC-bd"/>
</dbReference>
<gene>
    <name evidence="5" type="ORF">EGT74_16490</name>
</gene>
<dbReference type="Pfam" id="PF02311">
    <property type="entry name" value="AraC_binding"/>
    <property type="match status" value="1"/>
</dbReference>
<keyword evidence="1" id="KW-0805">Transcription regulation</keyword>
<dbReference type="Gene3D" id="1.10.10.60">
    <property type="entry name" value="Homeodomain-like"/>
    <property type="match status" value="1"/>
</dbReference>
<dbReference type="InterPro" id="IPR020449">
    <property type="entry name" value="Tscrpt_reg_AraC-type_HTH"/>
</dbReference>
<dbReference type="InterPro" id="IPR037923">
    <property type="entry name" value="HTH-like"/>
</dbReference>
<evidence type="ECO:0000256" key="2">
    <source>
        <dbReference type="ARBA" id="ARBA00023125"/>
    </source>
</evidence>
<proteinExistence type="predicted"/>
<dbReference type="Proteomes" id="UP000278351">
    <property type="component" value="Unassembled WGS sequence"/>
</dbReference>
<organism evidence="5 6">
    <name type="scientific">Chitinophaga lutea</name>
    <dbReference type="NCBI Taxonomy" id="2488634"/>
    <lineage>
        <taxon>Bacteria</taxon>
        <taxon>Pseudomonadati</taxon>
        <taxon>Bacteroidota</taxon>
        <taxon>Chitinophagia</taxon>
        <taxon>Chitinophagales</taxon>
        <taxon>Chitinophagaceae</taxon>
        <taxon>Chitinophaga</taxon>
    </lineage>
</organism>
<evidence type="ECO:0000313" key="5">
    <source>
        <dbReference type="EMBL" id="RPE08637.1"/>
    </source>
</evidence>
<dbReference type="PROSITE" id="PS01124">
    <property type="entry name" value="HTH_ARAC_FAMILY_2"/>
    <property type="match status" value="1"/>
</dbReference>
<dbReference type="GO" id="GO:0043565">
    <property type="term" value="F:sequence-specific DNA binding"/>
    <property type="evidence" value="ECO:0007669"/>
    <property type="project" value="InterPro"/>
</dbReference>
<dbReference type="PRINTS" id="PR00032">
    <property type="entry name" value="HTHARAC"/>
</dbReference>
<evidence type="ECO:0000256" key="1">
    <source>
        <dbReference type="ARBA" id="ARBA00023015"/>
    </source>
</evidence>
<keyword evidence="3" id="KW-0804">Transcription</keyword>
<dbReference type="PANTHER" id="PTHR43280">
    <property type="entry name" value="ARAC-FAMILY TRANSCRIPTIONAL REGULATOR"/>
    <property type="match status" value="1"/>
</dbReference>
<evidence type="ECO:0000313" key="6">
    <source>
        <dbReference type="Proteomes" id="UP000278351"/>
    </source>
</evidence>
<name>A0A3N4PX47_9BACT</name>
<dbReference type="EMBL" id="RPDH01000002">
    <property type="protein sequence ID" value="RPE08637.1"/>
    <property type="molecule type" value="Genomic_DNA"/>
</dbReference>
<dbReference type="RefSeq" id="WP_123847636.1">
    <property type="nucleotide sequence ID" value="NZ_RPDH01000002.1"/>
</dbReference>
<dbReference type="SUPFAM" id="SSF46689">
    <property type="entry name" value="Homeodomain-like"/>
    <property type="match status" value="1"/>
</dbReference>
<keyword evidence="2" id="KW-0238">DNA-binding</keyword>
<evidence type="ECO:0000256" key="3">
    <source>
        <dbReference type="ARBA" id="ARBA00023163"/>
    </source>
</evidence>
<dbReference type="GO" id="GO:0003700">
    <property type="term" value="F:DNA-binding transcription factor activity"/>
    <property type="evidence" value="ECO:0007669"/>
    <property type="project" value="InterPro"/>
</dbReference>